<dbReference type="PRINTS" id="PR00723">
    <property type="entry name" value="SUBTILISIN"/>
</dbReference>
<dbReference type="InterPro" id="IPR023828">
    <property type="entry name" value="Peptidase_S8_Ser-AS"/>
</dbReference>
<feature type="active site" description="Charge relay system" evidence="6 7">
    <location>
        <position position="236"/>
    </location>
</feature>
<evidence type="ECO:0000256" key="8">
    <source>
        <dbReference type="SAM" id="SignalP"/>
    </source>
</evidence>
<dbReference type="InterPro" id="IPR010259">
    <property type="entry name" value="S8pro/Inhibitor_I9"/>
</dbReference>
<keyword evidence="5 7" id="KW-0720">Serine protease</keyword>
<dbReference type="Gramene" id="TraesLAC1B03G00391400.1">
    <property type="protein sequence ID" value="TraesLAC1B03G00391400.1"/>
    <property type="gene ID" value="TraesLAC1B03G00391400"/>
</dbReference>
<dbReference type="AlphaFoldDB" id="A0A3B5Z5U8"/>
<dbReference type="CDD" id="cd04852">
    <property type="entry name" value="Peptidases_S8_3"/>
    <property type="match status" value="1"/>
</dbReference>
<feature type="chain" id="PRO_5043170354" description="Subtilisin-like protease" evidence="8">
    <location>
        <begin position="44"/>
        <end position="777"/>
    </location>
</feature>
<dbReference type="Gramene" id="TraesCS1B03G1172000.1">
    <property type="protein sequence ID" value="TraesCS1B03G1172000.1.CDS"/>
    <property type="gene ID" value="TraesCS1B03G1172000"/>
</dbReference>
<dbReference type="OrthoDB" id="206201at2759"/>
<dbReference type="GO" id="GO:0004252">
    <property type="term" value="F:serine-type endopeptidase activity"/>
    <property type="evidence" value="ECO:0000318"/>
    <property type="project" value="GO_Central"/>
</dbReference>
<dbReference type="FunFam" id="3.40.50.200:FF:000006">
    <property type="entry name" value="Subtilisin-like protease SBT1.5"/>
    <property type="match status" value="1"/>
</dbReference>
<feature type="signal peptide" evidence="8">
    <location>
        <begin position="1"/>
        <end position="43"/>
    </location>
</feature>
<evidence type="ECO:0000256" key="5">
    <source>
        <dbReference type="ARBA" id="ARBA00022825"/>
    </source>
</evidence>
<dbReference type="GO" id="GO:0006508">
    <property type="term" value="P:proteolysis"/>
    <property type="evidence" value="ECO:0007669"/>
    <property type="project" value="UniProtKB-KW"/>
</dbReference>
<name>A0A3B5Z5U8_WHEAT</name>
<dbReference type="Gene3D" id="3.30.70.80">
    <property type="entry name" value="Peptidase S8 propeptide/proteinase inhibitor I9"/>
    <property type="match status" value="1"/>
</dbReference>
<feature type="domain" description="Peptidase S8/S53" evidence="9">
    <location>
        <begin position="158"/>
        <end position="597"/>
    </location>
</feature>
<dbReference type="FunFam" id="3.30.70.80:FF:000002">
    <property type="entry name" value="Subtilisin-like protease SBT5.3"/>
    <property type="match status" value="1"/>
</dbReference>
<dbReference type="PANTHER" id="PTHR10795">
    <property type="entry name" value="PROPROTEIN CONVERTASE SUBTILISIN/KEXIN"/>
    <property type="match status" value="1"/>
</dbReference>
<dbReference type="CDD" id="cd02120">
    <property type="entry name" value="PA_subtilisin_like"/>
    <property type="match status" value="1"/>
</dbReference>
<dbReference type="InterPro" id="IPR034197">
    <property type="entry name" value="Peptidases_S8_3"/>
</dbReference>
<evidence type="ECO:0000259" key="11">
    <source>
        <dbReference type="Pfam" id="PF17766"/>
    </source>
</evidence>
<dbReference type="Gene3D" id="2.60.40.2310">
    <property type="match status" value="1"/>
</dbReference>
<feature type="active site" description="Charge relay system" evidence="6 7">
    <location>
        <position position="561"/>
    </location>
</feature>
<dbReference type="InterPro" id="IPR036852">
    <property type="entry name" value="Peptidase_S8/S53_dom_sf"/>
</dbReference>
<evidence type="ECO:0000259" key="10">
    <source>
        <dbReference type="Pfam" id="PF05922"/>
    </source>
</evidence>
<evidence type="ECO:0008006" key="14">
    <source>
        <dbReference type="Google" id="ProtNLM"/>
    </source>
</evidence>
<dbReference type="Pfam" id="PF17766">
    <property type="entry name" value="fn3_6"/>
    <property type="match status" value="1"/>
</dbReference>
<evidence type="ECO:0000256" key="7">
    <source>
        <dbReference type="PROSITE-ProRule" id="PRU01240"/>
    </source>
</evidence>
<dbReference type="RefSeq" id="XP_044422027.1">
    <property type="nucleotide sequence ID" value="XM_044566092.1"/>
</dbReference>
<keyword evidence="13" id="KW-1185">Reference proteome</keyword>
<dbReference type="InterPro" id="IPR015500">
    <property type="entry name" value="Peptidase_S8_subtilisin-rel"/>
</dbReference>
<dbReference type="SMR" id="A0A3B5Z5U8"/>
<keyword evidence="4 7" id="KW-0378">Hydrolase</keyword>
<dbReference type="InterPro" id="IPR037045">
    <property type="entry name" value="S8pro/Inhibitor_I9_sf"/>
</dbReference>
<feature type="domain" description="Inhibitor I9" evidence="10">
    <location>
        <begin position="52"/>
        <end position="127"/>
    </location>
</feature>
<dbReference type="EnsemblPlants" id="TraesCS1B02G434100.2">
    <property type="protein sequence ID" value="TraesCS1B02G434100.2"/>
    <property type="gene ID" value="TraesCS1B02G434100"/>
</dbReference>
<dbReference type="SUPFAM" id="SSF52743">
    <property type="entry name" value="Subtilisin-like"/>
    <property type="match status" value="1"/>
</dbReference>
<keyword evidence="2 7" id="KW-0645">Protease</keyword>
<sequence>MCMPPVPLSKIDDMGFMCCSSHPLRAASLLLLCFCVVLSRVHAGGSRSRELYIAYLGDVKHEHPDDVVASHHEMLGTLLQREGSSASMVYHYKHGFSGFAAMLTADQATRLAEFPGVISVQPSKTYRSTTTRSWDFLGLHYPSSHMPASELLHASNYGEDIIIGVIDTGIWPESRSFSDQGYGPVPSRWKGKCQVGPDWGNNNCSRKIIGARFYTVGIADKYLKADSLSPRDHNGHGTHTASTAAGSTVEEEVASFHGLAAGVARGGAPRARIAMYKSLWSVDETGSTASVLAAIDDAIHDGVDVLSMSLASRDGSDDYSFATLHAVQKGITVVMSAGNDGPRAQTVANSSPWGITVAASKLDRSFPTVVTLGNKQQMVGQSLYYQPKNSSSRSNFASLACISTCTKEALEEAFSGEELTGIILLCYKEPQAPFNPQGVFIQASTYVVDHGGSGLIFVQRTTDALEVIPYYCTGIACVLVDPDVGNKMHQYCMDSSSPRLAKIEPARTVTGKGILAPKVAAFSSRGPSIDYPAFIKPDIAAPGSNILAAVRNSYETMSGTSMAAPHVTGVAALLKAMHPDWSSAAIKSAIVTTACVTDQRGMSILAEGLPRKVADPFDYGGGNINPSRAAHPGLVYDINPRNYNKFFQCAIINQRTSTSVGCNATLLAYNLNLPSISVPDLRGPITIPRMVTNVGDVHSVYHAIVQSPDGVKMEVFPPVLVFDNANKVQKFDVKLSPMWNLQGDYTFGSLTWHNDLHTVRIPVAARITNQDFYADVA</sequence>
<proteinExistence type="inferred from homology"/>
<evidence type="ECO:0000256" key="6">
    <source>
        <dbReference type="PIRSR" id="PIRSR615500-1"/>
    </source>
</evidence>
<protein>
    <recommendedName>
        <fullName evidence="14">Subtilisin-like protease</fullName>
    </recommendedName>
</protein>
<evidence type="ECO:0000256" key="2">
    <source>
        <dbReference type="ARBA" id="ARBA00022670"/>
    </source>
</evidence>
<dbReference type="Proteomes" id="UP000019116">
    <property type="component" value="Chromosome 1B"/>
</dbReference>
<evidence type="ECO:0000313" key="13">
    <source>
        <dbReference type="Proteomes" id="UP000019116"/>
    </source>
</evidence>
<dbReference type="GO" id="GO:0005576">
    <property type="term" value="C:extracellular region"/>
    <property type="evidence" value="ECO:0000318"/>
    <property type="project" value="GO_Central"/>
</dbReference>
<evidence type="ECO:0000313" key="12">
    <source>
        <dbReference type="EnsemblPlants" id="TraesCS1B02G434100.2"/>
    </source>
</evidence>
<dbReference type="Gramene" id="TraesCS1B02G434100.2">
    <property type="protein sequence ID" value="TraesCS1B02G434100.2"/>
    <property type="gene ID" value="TraesCS1B02G434100"/>
</dbReference>
<dbReference type="Gramene" id="TraesARI1B03G00392360.1">
    <property type="protein sequence ID" value="TraesARI1B03G00392360.1"/>
    <property type="gene ID" value="TraesARI1B03G00392360"/>
</dbReference>
<gene>
    <name evidence="12" type="primary">LOC123146546</name>
</gene>
<dbReference type="Gene3D" id="3.40.50.200">
    <property type="entry name" value="Peptidase S8/S53 domain"/>
    <property type="match status" value="1"/>
</dbReference>
<feature type="domain" description="Subtilisin-like protease fibronectin type-III" evidence="11">
    <location>
        <begin position="670"/>
        <end position="764"/>
    </location>
</feature>
<feature type="active site" description="Charge relay system" evidence="6 7">
    <location>
        <position position="167"/>
    </location>
</feature>
<accession>A0A3B5Z5U8</accession>
<dbReference type="InterPro" id="IPR000209">
    <property type="entry name" value="Peptidase_S8/S53_dom"/>
</dbReference>
<dbReference type="Gramene" id="TraesJUL1B03G00388740.1">
    <property type="protein sequence ID" value="TraesJUL1B03G00388740.1"/>
    <property type="gene ID" value="TraesJUL1B03G00388740"/>
</dbReference>
<dbReference type="InterPro" id="IPR041469">
    <property type="entry name" value="Subtilisin-like_FN3"/>
</dbReference>
<reference evidence="12" key="1">
    <citation type="submission" date="2018-08" db="EMBL/GenBank/DDBJ databases">
        <authorList>
            <person name="Rossello M."/>
        </authorList>
    </citation>
    <scope>NUCLEOTIDE SEQUENCE [LARGE SCALE GENOMIC DNA]</scope>
    <source>
        <strain evidence="12">cv. Chinese Spring</strain>
    </source>
</reference>
<evidence type="ECO:0000256" key="1">
    <source>
        <dbReference type="ARBA" id="ARBA00011073"/>
    </source>
</evidence>
<organism evidence="12">
    <name type="scientific">Triticum aestivum</name>
    <name type="common">Wheat</name>
    <dbReference type="NCBI Taxonomy" id="4565"/>
    <lineage>
        <taxon>Eukaryota</taxon>
        <taxon>Viridiplantae</taxon>
        <taxon>Streptophyta</taxon>
        <taxon>Embryophyta</taxon>
        <taxon>Tracheophyta</taxon>
        <taxon>Spermatophyta</taxon>
        <taxon>Magnoliopsida</taxon>
        <taxon>Liliopsida</taxon>
        <taxon>Poales</taxon>
        <taxon>Poaceae</taxon>
        <taxon>BOP clade</taxon>
        <taxon>Pooideae</taxon>
        <taxon>Triticodae</taxon>
        <taxon>Triticeae</taxon>
        <taxon>Triticinae</taxon>
        <taxon>Triticum</taxon>
    </lineage>
</organism>
<dbReference type="STRING" id="4565.A0A3B5Z5U8"/>
<dbReference type="PaxDb" id="4565-Traes_1BL_F0FD9500F.2"/>
<evidence type="ECO:0000256" key="3">
    <source>
        <dbReference type="ARBA" id="ARBA00022729"/>
    </source>
</evidence>
<evidence type="ECO:0000256" key="4">
    <source>
        <dbReference type="ARBA" id="ARBA00022801"/>
    </source>
</evidence>
<keyword evidence="3 8" id="KW-0732">Signal</keyword>
<dbReference type="PROSITE" id="PS51892">
    <property type="entry name" value="SUBTILASE"/>
    <property type="match status" value="1"/>
</dbReference>
<dbReference type="Pfam" id="PF00082">
    <property type="entry name" value="Peptidase_S8"/>
    <property type="match status" value="1"/>
</dbReference>
<dbReference type="PROSITE" id="PS00138">
    <property type="entry name" value="SUBTILASE_SER"/>
    <property type="match status" value="1"/>
</dbReference>
<reference evidence="12" key="2">
    <citation type="submission" date="2018-10" db="UniProtKB">
        <authorList>
            <consortium name="EnsemblPlants"/>
        </authorList>
    </citation>
    <scope>IDENTIFICATION</scope>
</reference>
<comment type="similarity">
    <text evidence="1 7">Belongs to the peptidase S8 family.</text>
</comment>
<dbReference type="GeneID" id="123146546"/>
<dbReference type="InterPro" id="IPR045051">
    <property type="entry name" value="SBT"/>
</dbReference>
<dbReference type="Gene3D" id="3.50.30.30">
    <property type="match status" value="1"/>
</dbReference>
<dbReference type="Pfam" id="PF05922">
    <property type="entry name" value="Inhibitor_I9"/>
    <property type="match status" value="1"/>
</dbReference>
<evidence type="ECO:0000259" key="9">
    <source>
        <dbReference type="Pfam" id="PF00082"/>
    </source>
</evidence>